<protein>
    <submittedName>
        <fullName evidence="11">Possible ferredoxin (2Fe-2S)</fullName>
    </submittedName>
</protein>
<dbReference type="InterPro" id="IPR001041">
    <property type="entry name" value="2Fe-2S_ferredoxin-type"/>
</dbReference>
<organism evidence="11 12">
    <name type="scientific">Ectocarpus siliculosus</name>
    <name type="common">Brown alga</name>
    <name type="synonym">Conferva siliculosa</name>
    <dbReference type="NCBI Taxonomy" id="2880"/>
    <lineage>
        <taxon>Eukaryota</taxon>
        <taxon>Sar</taxon>
        <taxon>Stramenopiles</taxon>
        <taxon>Ochrophyta</taxon>
        <taxon>PX clade</taxon>
        <taxon>Phaeophyceae</taxon>
        <taxon>Ectocarpales</taxon>
        <taxon>Ectocarpaceae</taxon>
        <taxon>Ectocarpus</taxon>
    </lineage>
</organism>
<dbReference type="Pfam" id="PF00111">
    <property type="entry name" value="Fer2"/>
    <property type="match status" value="1"/>
</dbReference>
<dbReference type="SMART" id="SM00228">
    <property type="entry name" value="PDZ"/>
    <property type="match status" value="1"/>
</dbReference>
<keyword evidence="2" id="KW-0001">2Fe-2S</keyword>
<dbReference type="GO" id="GO:0005739">
    <property type="term" value="C:mitochondrion"/>
    <property type="evidence" value="ECO:0007669"/>
    <property type="project" value="TreeGrafter"/>
</dbReference>
<evidence type="ECO:0000256" key="6">
    <source>
        <dbReference type="ARBA" id="ARBA00034078"/>
    </source>
</evidence>
<dbReference type="AlphaFoldDB" id="D7FNF5"/>
<dbReference type="OrthoDB" id="5987010at2759"/>
<evidence type="ECO:0000256" key="7">
    <source>
        <dbReference type="SAM" id="MobiDB-lite"/>
    </source>
</evidence>
<keyword evidence="12" id="KW-1185">Reference proteome</keyword>
<dbReference type="Proteomes" id="UP000002630">
    <property type="component" value="Linkage Group LG02"/>
</dbReference>
<dbReference type="CDD" id="cd00207">
    <property type="entry name" value="fer2"/>
    <property type="match status" value="1"/>
</dbReference>
<evidence type="ECO:0000256" key="5">
    <source>
        <dbReference type="ARBA" id="ARBA00023014"/>
    </source>
</evidence>
<evidence type="ECO:0000313" key="12">
    <source>
        <dbReference type="Proteomes" id="UP000002630"/>
    </source>
</evidence>
<dbReference type="InterPro" id="IPR036034">
    <property type="entry name" value="PDZ_sf"/>
</dbReference>
<dbReference type="Gene3D" id="3.10.20.30">
    <property type="match status" value="1"/>
</dbReference>
<dbReference type="PROSITE" id="PS51085">
    <property type="entry name" value="2FE2S_FER_2"/>
    <property type="match status" value="1"/>
</dbReference>
<keyword evidence="4" id="KW-0408">Iron</keyword>
<evidence type="ECO:0000256" key="1">
    <source>
        <dbReference type="ARBA" id="ARBA00010914"/>
    </source>
</evidence>
<dbReference type="GO" id="GO:0009055">
    <property type="term" value="F:electron transfer activity"/>
    <property type="evidence" value="ECO:0007669"/>
    <property type="project" value="TreeGrafter"/>
</dbReference>
<feature type="signal peptide" evidence="8">
    <location>
        <begin position="1"/>
        <end position="16"/>
    </location>
</feature>
<dbReference type="OMA" id="VTRWTNC"/>
<comment type="similarity">
    <text evidence="1">Belongs to the adrenodoxin/putidaredoxin family.</text>
</comment>
<accession>D7FNF5</accession>
<sequence length="333" mass="35341">MKAPVCVVFLSHCCAAFTLSPATWLLSSQRSCAFSAAEHVSSPQRRCSSSSSSSSSSRCQPDRRRQRSPGGSRVPSFALGAAKDWLKGGSQGKSGPEGPKAGSVAGTSGKSGEVKKGPNGEELDPRLYSVRIARATGIEWGTDISFSWVYIRALQPDGAAANCGEISVGDQLIAINDQTLAGAPFDVAMDAMIALEGTDVEFTFFRGSTEELKKVVGAEAPPAEITVTVKQDGKPELALTAPSGANLRDFLTENGINVYQSVTRWTNCKGKQLCGTCIVAIDEGLESTTIRSVDESSTLRDNPPNYRLSCVTNMYDDVTVTVFPPVGAAQWTR</sequence>
<comment type="cofactor">
    <cofactor evidence="6">
        <name>[2Fe-2S] cluster</name>
        <dbReference type="ChEBI" id="CHEBI:190135"/>
    </cofactor>
</comment>
<dbReference type="SUPFAM" id="SSF50156">
    <property type="entry name" value="PDZ domain-like"/>
    <property type="match status" value="1"/>
</dbReference>
<dbReference type="InterPro" id="IPR001055">
    <property type="entry name" value="Adrenodoxin-like"/>
</dbReference>
<evidence type="ECO:0000259" key="9">
    <source>
        <dbReference type="PROSITE" id="PS50106"/>
    </source>
</evidence>
<dbReference type="InParanoid" id="D7FNF5"/>
<dbReference type="SUPFAM" id="SSF54292">
    <property type="entry name" value="2Fe-2S ferredoxin-like"/>
    <property type="match status" value="1"/>
</dbReference>
<evidence type="ECO:0000256" key="2">
    <source>
        <dbReference type="ARBA" id="ARBA00022714"/>
    </source>
</evidence>
<dbReference type="GO" id="GO:0046872">
    <property type="term" value="F:metal ion binding"/>
    <property type="evidence" value="ECO:0007669"/>
    <property type="project" value="UniProtKB-KW"/>
</dbReference>
<evidence type="ECO:0000259" key="10">
    <source>
        <dbReference type="PROSITE" id="PS51085"/>
    </source>
</evidence>
<dbReference type="eggNOG" id="ENOG502S5MT">
    <property type="taxonomic scope" value="Eukaryota"/>
</dbReference>
<evidence type="ECO:0000256" key="8">
    <source>
        <dbReference type="SAM" id="SignalP"/>
    </source>
</evidence>
<feature type="compositionally biased region" description="Basic and acidic residues" evidence="7">
    <location>
        <begin position="112"/>
        <end position="123"/>
    </location>
</feature>
<dbReference type="Gene3D" id="2.30.42.10">
    <property type="match status" value="1"/>
</dbReference>
<reference evidence="11 12" key="1">
    <citation type="journal article" date="2010" name="Nature">
        <title>The Ectocarpus genome and the independent evolution of multicellularity in brown algae.</title>
        <authorList>
            <person name="Cock J.M."/>
            <person name="Sterck L."/>
            <person name="Rouze P."/>
            <person name="Scornet D."/>
            <person name="Allen A.E."/>
            <person name="Amoutzias G."/>
            <person name="Anthouard V."/>
            <person name="Artiguenave F."/>
            <person name="Aury J.M."/>
            <person name="Badger J.H."/>
            <person name="Beszteri B."/>
            <person name="Billiau K."/>
            <person name="Bonnet E."/>
            <person name="Bothwell J.H."/>
            <person name="Bowler C."/>
            <person name="Boyen C."/>
            <person name="Brownlee C."/>
            <person name="Carrano C.J."/>
            <person name="Charrier B."/>
            <person name="Cho G.Y."/>
            <person name="Coelho S.M."/>
            <person name="Collen J."/>
            <person name="Corre E."/>
            <person name="Da Silva C."/>
            <person name="Delage L."/>
            <person name="Delaroque N."/>
            <person name="Dittami S.M."/>
            <person name="Doulbeau S."/>
            <person name="Elias M."/>
            <person name="Farnham G."/>
            <person name="Gachon C.M."/>
            <person name="Gschloessl B."/>
            <person name="Heesch S."/>
            <person name="Jabbari K."/>
            <person name="Jubin C."/>
            <person name="Kawai H."/>
            <person name="Kimura K."/>
            <person name="Kloareg B."/>
            <person name="Kupper F.C."/>
            <person name="Lang D."/>
            <person name="Le Bail A."/>
            <person name="Leblanc C."/>
            <person name="Lerouge P."/>
            <person name="Lohr M."/>
            <person name="Lopez P.J."/>
            <person name="Martens C."/>
            <person name="Maumus F."/>
            <person name="Michel G."/>
            <person name="Miranda-Saavedra D."/>
            <person name="Morales J."/>
            <person name="Moreau H."/>
            <person name="Motomura T."/>
            <person name="Nagasato C."/>
            <person name="Napoli C.A."/>
            <person name="Nelson D.R."/>
            <person name="Nyvall-Collen P."/>
            <person name="Peters A.F."/>
            <person name="Pommier C."/>
            <person name="Potin P."/>
            <person name="Poulain J."/>
            <person name="Quesneville H."/>
            <person name="Read B."/>
            <person name="Rensing S.A."/>
            <person name="Ritter A."/>
            <person name="Rousvoal S."/>
            <person name="Samanta M."/>
            <person name="Samson G."/>
            <person name="Schroeder D.C."/>
            <person name="Segurens B."/>
            <person name="Strittmatter M."/>
            <person name="Tonon T."/>
            <person name="Tregear J.W."/>
            <person name="Valentin K."/>
            <person name="von Dassow P."/>
            <person name="Yamagishi T."/>
            <person name="Van de Peer Y."/>
            <person name="Wincker P."/>
        </authorList>
    </citation>
    <scope>NUCLEOTIDE SEQUENCE [LARGE SCALE GENOMIC DNA]</scope>
    <source>
        <strain evidence="12">Ec32 / CCAP1310/4</strain>
    </source>
</reference>
<name>D7FNF5_ECTSI</name>
<dbReference type="PROSITE" id="PS50106">
    <property type="entry name" value="PDZ"/>
    <property type="match status" value="1"/>
</dbReference>
<gene>
    <name evidence="11" type="ORF">Esi_0018_0016</name>
</gene>
<feature type="domain" description="PDZ" evidence="9">
    <location>
        <begin position="129"/>
        <end position="192"/>
    </location>
</feature>
<evidence type="ECO:0000256" key="3">
    <source>
        <dbReference type="ARBA" id="ARBA00022723"/>
    </source>
</evidence>
<keyword evidence="8" id="KW-0732">Signal</keyword>
<dbReference type="GO" id="GO:0051537">
    <property type="term" value="F:2 iron, 2 sulfur cluster binding"/>
    <property type="evidence" value="ECO:0007669"/>
    <property type="project" value="UniProtKB-KW"/>
</dbReference>
<feature type="region of interest" description="Disordered" evidence="7">
    <location>
        <begin position="44"/>
        <end position="123"/>
    </location>
</feature>
<dbReference type="InterPro" id="IPR036010">
    <property type="entry name" value="2Fe-2S_ferredoxin-like_sf"/>
</dbReference>
<dbReference type="PANTHER" id="PTHR23426:SF65">
    <property type="entry name" value="FERREDOXIN-2, MITOCHONDRIAL"/>
    <property type="match status" value="1"/>
</dbReference>
<dbReference type="EMBL" id="FN649727">
    <property type="protein sequence ID" value="CBJ25966.1"/>
    <property type="molecule type" value="Genomic_DNA"/>
</dbReference>
<evidence type="ECO:0000256" key="4">
    <source>
        <dbReference type="ARBA" id="ARBA00023004"/>
    </source>
</evidence>
<dbReference type="InterPro" id="IPR012675">
    <property type="entry name" value="Beta-grasp_dom_sf"/>
</dbReference>
<dbReference type="STRING" id="2880.D7FNF5"/>
<feature type="chain" id="PRO_5003095351" evidence="8">
    <location>
        <begin position="17"/>
        <end position="333"/>
    </location>
</feature>
<feature type="compositionally biased region" description="Low complexity" evidence="7">
    <location>
        <begin position="44"/>
        <end position="59"/>
    </location>
</feature>
<dbReference type="PANTHER" id="PTHR23426">
    <property type="entry name" value="FERREDOXIN/ADRENODOXIN"/>
    <property type="match status" value="1"/>
</dbReference>
<feature type="domain" description="2Fe-2S ferredoxin-type" evidence="10">
    <location>
        <begin position="223"/>
        <end position="326"/>
    </location>
</feature>
<dbReference type="GO" id="GO:0140647">
    <property type="term" value="P:P450-containing electron transport chain"/>
    <property type="evidence" value="ECO:0007669"/>
    <property type="project" value="InterPro"/>
</dbReference>
<evidence type="ECO:0000313" key="11">
    <source>
        <dbReference type="EMBL" id="CBJ25966.1"/>
    </source>
</evidence>
<dbReference type="EMBL" id="FN648291">
    <property type="protein sequence ID" value="CBJ25966.1"/>
    <property type="molecule type" value="Genomic_DNA"/>
</dbReference>
<proteinExistence type="inferred from homology"/>
<keyword evidence="5" id="KW-0411">Iron-sulfur</keyword>
<keyword evidence="3" id="KW-0479">Metal-binding</keyword>
<dbReference type="Pfam" id="PF00595">
    <property type="entry name" value="PDZ"/>
    <property type="match status" value="1"/>
</dbReference>
<dbReference type="InterPro" id="IPR001478">
    <property type="entry name" value="PDZ"/>
</dbReference>